<gene>
    <name evidence="1" type="ORF">C2E21_3516</name>
</gene>
<dbReference type="AlphaFoldDB" id="A0A2P6TUK1"/>
<organism evidence="1 2">
    <name type="scientific">Chlorella sorokiniana</name>
    <name type="common">Freshwater green alga</name>
    <dbReference type="NCBI Taxonomy" id="3076"/>
    <lineage>
        <taxon>Eukaryota</taxon>
        <taxon>Viridiplantae</taxon>
        <taxon>Chlorophyta</taxon>
        <taxon>core chlorophytes</taxon>
        <taxon>Trebouxiophyceae</taxon>
        <taxon>Chlorellales</taxon>
        <taxon>Chlorellaceae</taxon>
        <taxon>Chlorella clade</taxon>
        <taxon>Chlorella</taxon>
    </lineage>
</organism>
<dbReference type="EMBL" id="LHPG02000006">
    <property type="protein sequence ID" value="PRW57745.1"/>
    <property type="molecule type" value="Genomic_DNA"/>
</dbReference>
<proteinExistence type="predicted"/>
<evidence type="ECO:0000313" key="1">
    <source>
        <dbReference type="EMBL" id="PRW57745.1"/>
    </source>
</evidence>
<dbReference type="Proteomes" id="UP000239899">
    <property type="component" value="Unassembled WGS sequence"/>
</dbReference>
<comment type="caution">
    <text evidence="1">The sequence shown here is derived from an EMBL/GenBank/DDBJ whole genome shotgun (WGS) entry which is preliminary data.</text>
</comment>
<sequence>MAAQQRLRALGRKLEHLASAGRLPADFWSEDFEGTWQALVDLNNPAQNGPPAHRQRLDLLRTIADLQPKLQAAIPGLRQAAGLEGLLFISGLLQVGSMALEILTEALDSAPPGCQPPPDRLCLAACAWTAALLAPAAAMLSLREDPATAMALAGASRPLKQLLSRLELSQGAPFAAALRGGAAKPQAVAAVMEQLVGAATYVQSVRGFTEAQPVGTWKDCMQTLLVLYTTPGWSENLQLLQRARPTASQEVAALQLRFVRHAALEAADSGTAEDGRPWRQVATCALGASQTAGLHPDIERFMQGSEGASVQRTLTRFLAALPRKPPAGDTVADHAALLCWSAHAALQLQALGMPSRALAGSAAVAALLLRADLTAAATEVLGVATEHCTAALDSNAALAESGPVQMLRAQDVWRKALPVWHTSHASWRAWPNRH</sequence>
<accession>A0A2P6TUK1</accession>
<evidence type="ECO:0000313" key="2">
    <source>
        <dbReference type="Proteomes" id="UP000239899"/>
    </source>
</evidence>
<protein>
    <submittedName>
        <fullName evidence="1">Uncharacterized protein</fullName>
    </submittedName>
</protein>
<reference evidence="1 2" key="1">
    <citation type="journal article" date="2018" name="Plant J.">
        <title>Genome sequences of Chlorella sorokiniana UTEX 1602 and Micractinium conductrix SAG 241.80: implications to maltose excretion by a green alga.</title>
        <authorList>
            <person name="Arriola M.B."/>
            <person name="Velmurugan N."/>
            <person name="Zhang Y."/>
            <person name="Plunkett M.H."/>
            <person name="Hondzo H."/>
            <person name="Barney B.M."/>
        </authorList>
    </citation>
    <scope>NUCLEOTIDE SEQUENCE [LARGE SCALE GENOMIC DNA]</scope>
    <source>
        <strain evidence="2">UTEX 1602</strain>
    </source>
</reference>
<keyword evidence="2" id="KW-1185">Reference proteome</keyword>
<name>A0A2P6TUK1_CHLSO</name>